<organism evidence="1 2">
    <name type="scientific">Avena sativa</name>
    <name type="common">Oat</name>
    <dbReference type="NCBI Taxonomy" id="4498"/>
    <lineage>
        <taxon>Eukaryota</taxon>
        <taxon>Viridiplantae</taxon>
        <taxon>Streptophyta</taxon>
        <taxon>Embryophyta</taxon>
        <taxon>Tracheophyta</taxon>
        <taxon>Spermatophyta</taxon>
        <taxon>Magnoliopsida</taxon>
        <taxon>Liliopsida</taxon>
        <taxon>Poales</taxon>
        <taxon>Poaceae</taxon>
        <taxon>BOP clade</taxon>
        <taxon>Pooideae</taxon>
        <taxon>Poodae</taxon>
        <taxon>Poeae</taxon>
        <taxon>Poeae Chloroplast Group 1 (Aveneae type)</taxon>
        <taxon>Aveninae</taxon>
        <taxon>Avena</taxon>
    </lineage>
</organism>
<name>A0ACD5VE50_AVESA</name>
<reference evidence="1" key="2">
    <citation type="submission" date="2025-09" db="UniProtKB">
        <authorList>
            <consortium name="EnsemblPlants"/>
        </authorList>
    </citation>
    <scope>IDENTIFICATION</scope>
</reference>
<protein>
    <submittedName>
        <fullName evidence="1">Uncharacterized protein</fullName>
    </submittedName>
</protein>
<dbReference type="EnsemblPlants" id="AVESA.00010b.r2.3AG0422670.1">
    <property type="protein sequence ID" value="AVESA.00010b.r2.3AG0422670.1.CDS.1"/>
    <property type="gene ID" value="AVESA.00010b.r2.3AG0422670"/>
</dbReference>
<evidence type="ECO:0000313" key="2">
    <source>
        <dbReference type="Proteomes" id="UP001732700"/>
    </source>
</evidence>
<dbReference type="Proteomes" id="UP001732700">
    <property type="component" value="Chromosome 3A"/>
</dbReference>
<accession>A0ACD5VE50</accession>
<evidence type="ECO:0000313" key="1">
    <source>
        <dbReference type="EnsemblPlants" id="AVESA.00010b.r2.3AG0422670.1.CDS.1"/>
    </source>
</evidence>
<sequence>MTAATISSGEASRRSWVLLNTYGRAGECLNETTASCKGRNDLPICASLVRERPPLPSNLYVHCAGGTLGEIPYLLSMVDDLILFDVYIGPSISVPSPLNFDFFIYRADPKRASLEMLPHPHGQVGREDPFGIYPRGEDHYTIASLSPSEFKSSLFFFLHLYDSKTKIWSRKKLSVEYPQVEFPLKIPVNFCEILQHNTSTVITLRDSIIGWVDLWRGIVLCDMLSKNHTLSCVPLPLPLKCTERHVDPSETLGDASFHRGIAFTNGCLRLVEVEFDVIVQEPYVYDEETGWPCSRTKNWTINTWTNNEMRNSYDGWHKDCTLKASDIFLGDHSESELPPVALQNLFVSDPIIGMNDDDSHVIYLVARMKFMHPKSWVLAIDTREHKVLSVVKSPPPVKAQLICANYCTCSISK</sequence>
<reference evidence="1" key="1">
    <citation type="submission" date="2021-05" db="EMBL/GenBank/DDBJ databases">
        <authorList>
            <person name="Scholz U."/>
            <person name="Mascher M."/>
            <person name="Fiebig A."/>
        </authorList>
    </citation>
    <scope>NUCLEOTIDE SEQUENCE [LARGE SCALE GENOMIC DNA]</scope>
</reference>
<keyword evidence="2" id="KW-1185">Reference proteome</keyword>
<proteinExistence type="predicted"/>